<reference evidence="2 3" key="1">
    <citation type="journal article" date="2008" name="BMC Genomics">
        <title>Genome sequence and rapid evolution of the rice pathogen Xanthomonas oryzae pv. oryzae PXO99A.</title>
        <authorList>
            <person name="Salzberg S.L."/>
            <person name="Sommer D.D."/>
            <person name="Schatz M.C."/>
            <person name="Phillippy A.M."/>
            <person name="Rabinowicz P.D."/>
            <person name="Tsuge S."/>
            <person name="Furutani A."/>
            <person name="Ochiai H."/>
            <person name="Delcher A.L."/>
            <person name="Kelley D."/>
            <person name="Madupu R."/>
            <person name="Puiu D."/>
            <person name="Radune D."/>
            <person name="Shumway M."/>
            <person name="Trapnell C."/>
            <person name="Aparna G."/>
            <person name="Jha G."/>
            <person name="Pandey A."/>
            <person name="Patil P.B."/>
            <person name="Ishihara H."/>
            <person name="Meyer D.F."/>
            <person name="Szurek B."/>
            <person name="Verdier V."/>
            <person name="Koebnik R."/>
            <person name="Dow J.M."/>
            <person name="Ryan R.P."/>
            <person name="Hirata H."/>
            <person name="Tsuyumu S."/>
            <person name="Won Lee S."/>
            <person name="Seo Y.S."/>
            <person name="Sriariyanum M."/>
            <person name="Ronald P.C."/>
            <person name="Sonti R.V."/>
            <person name="Van Sluys M.A."/>
            <person name="Leach J.E."/>
            <person name="White F.F."/>
            <person name="Bogdanove A.J."/>
        </authorList>
    </citation>
    <scope>NUCLEOTIDE SEQUENCE [LARGE SCALE GENOMIC DNA]</scope>
    <source>
        <strain evidence="2 3">PXO99A</strain>
    </source>
</reference>
<dbReference type="KEGG" id="xop:PXO_05746"/>
<dbReference type="HOGENOM" id="CLU_3259880_0_0_6"/>
<name>A0A0K0GQ24_XANOP</name>
<proteinExistence type="predicted"/>
<sequence>MKKPAAAATAVQEFAPSSNTPRSCSISRCLRISARKYPLPGP</sequence>
<protein>
    <submittedName>
        <fullName evidence="2">Uncharacterized protein</fullName>
    </submittedName>
</protein>
<gene>
    <name evidence="2" type="ordered locus">PXO_05746</name>
</gene>
<evidence type="ECO:0000313" key="2">
    <source>
        <dbReference type="EMBL" id="ACD60943.1"/>
    </source>
</evidence>
<dbReference type="Proteomes" id="UP000001740">
    <property type="component" value="Chromosome"/>
</dbReference>
<evidence type="ECO:0000256" key="1">
    <source>
        <dbReference type="SAM" id="MobiDB-lite"/>
    </source>
</evidence>
<dbReference type="EMBL" id="CP000967">
    <property type="protein sequence ID" value="ACD60943.1"/>
    <property type="molecule type" value="Genomic_DNA"/>
</dbReference>
<feature type="region of interest" description="Disordered" evidence="1">
    <location>
        <begin position="1"/>
        <end position="23"/>
    </location>
</feature>
<evidence type="ECO:0000313" key="3">
    <source>
        <dbReference type="Proteomes" id="UP000001740"/>
    </source>
</evidence>
<accession>A0A0K0GQ24</accession>
<dbReference type="AlphaFoldDB" id="A0A0K0GQ24"/>
<organism evidence="2 3">
    <name type="scientific">Xanthomonas oryzae pv. oryzae (strain PXO99A)</name>
    <dbReference type="NCBI Taxonomy" id="360094"/>
    <lineage>
        <taxon>Bacteria</taxon>
        <taxon>Pseudomonadati</taxon>
        <taxon>Pseudomonadota</taxon>
        <taxon>Gammaproteobacteria</taxon>
        <taxon>Lysobacterales</taxon>
        <taxon>Lysobacteraceae</taxon>
        <taxon>Xanthomonas</taxon>
    </lineage>
</organism>